<dbReference type="PATRIC" id="fig|1088869.3.peg.114"/>
<protein>
    <submittedName>
        <fullName evidence="1">Uncharacterized protein</fullName>
    </submittedName>
</protein>
<accession>G6XF49</accession>
<name>G6XF49_9PROT</name>
<sequence length="38" mass="4310">MNMGSLKDGPDRSDLTNVISGSRFPAVHFQENRSLLRY</sequence>
<keyword evidence="2" id="KW-1185">Reference proteome</keyword>
<comment type="caution">
    <text evidence="1">The sequence shown here is derived from an EMBL/GenBank/DDBJ whole genome shotgun (WGS) entry which is preliminary data.</text>
</comment>
<gene>
    <name evidence="1" type="ORF">GMO_01140</name>
</gene>
<reference evidence="1 2" key="1">
    <citation type="submission" date="2011-10" db="EMBL/GenBank/DDBJ databases">
        <title>Genome sequence of Gluconobacter morbifer G707, isolated from Drosophila gut.</title>
        <authorList>
            <person name="Lee W.-J."/>
            <person name="Kim E.-K."/>
        </authorList>
    </citation>
    <scope>NUCLEOTIDE SEQUENCE [LARGE SCALE GENOMIC DNA]</scope>
    <source>
        <strain evidence="1 2">G707</strain>
    </source>
</reference>
<organism evidence="1 2">
    <name type="scientific">Gluconobacter morbifer G707</name>
    <dbReference type="NCBI Taxonomy" id="1088869"/>
    <lineage>
        <taxon>Bacteria</taxon>
        <taxon>Pseudomonadati</taxon>
        <taxon>Pseudomonadota</taxon>
        <taxon>Alphaproteobacteria</taxon>
        <taxon>Acetobacterales</taxon>
        <taxon>Acetobacteraceae</taxon>
        <taxon>Gluconobacter</taxon>
    </lineage>
</organism>
<dbReference type="STRING" id="1088869.GMO_01140"/>
<dbReference type="Proteomes" id="UP000004949">
    <property type="component" value="Unassembled WGS sequence"/>
</dbReference>
<evidence type="ECO:0000313" key="1">
    <source>
        <dbReference type="EMBL" id="EHH68807.1"/>
    </source>
</evidence>
<proteinExistence type="predicted"/>
<evidence type="ECO:0000313" key="2">
    <source>
        <dbReference type="Proteomes" id="UP000004949"/>
    </source>
</evidence>
<dbReference type="EMBL" id="AGQV01000001">
    <property type="protein sequence ID" value="EHH68807.1"/>
    <property type="molecule type" value="Genomic_DNA"/>
</dbReference>
<dbReference type="AlphaFoldDB" id="G6XF49"/>